<protein>
    <submittedName>
        <fullName evidence="6">Uncharacterized protein isoform X2</fullName>
    </submittedName>
</protein>
<dbReference type="RefSeq" id="XP_011309629.1">
    <property type="nucleotide sequence ID" value="XM_011311327.1"/>
</dbReference>
<keyword evidence="2" id="KW-0808">Transferase</keyword>
<dbReference type="InterPro" id="IPR046433">
    <property type="entry name" value="ActCoA_hydro"/>
</dbReference>
<dbReference type="Pfam" id="PF13336">
    <property type="entry name" value="AcetylCoA_hyd_C"/>
    <property type="match status" value="1"/>
</dbReference>
<dbReference type="InterPro" id="IPR026888">
    <property type="entry name" value="AcetylCoA_hyd_C"/>
</dbReference>
<keyword evidence="5" id="KW-1185">Reference proteome</keyword>
<evidence type="ECO:0000259" key="3">
    <source>
        <dbReference type="Pfam" id="PF02550"/>
    </source>
</evidence>
<dbReference type="PANTHER" id="PTHR21432">
    <property type="entry name" value="ACETYL-COA HYDROLASE-RELATED"/>
    <property type="match status" value="1"/>
</dbReference>
<gene>
    <name evidence="6" type="primary">LOC105270323</name>
</gene>
<dbReference type="Gene3D" id="3.40.1080.10">
    <property type="entry name" value="Glutaconate Coenzyme A-transferase"/>
    <property type="match status" value="1"/>
</dbReference>
<dbReference type="GO" id="GO:0006083">
    <property type="term" value="P:acetate metabolic process"/>
    <property type="evidence" value="ECO:0007669"/>
    <property type="project" value="InterPro"/>
</dbReference>
<evidence type="ECO:0000256" key="2">
    <source>
        <dbReference type="ARBA" id="ARBA00022679"/>
    </source>
</evidence>
<dbReference type="AlphaFoldDB" id="A0A9R1U5U6"/>
<dbReference type="Proteomes" id="UP000694866">
    <property type="component" value="Unplaced"/>
</dbReference>
<dbReference type="OrthoDB" id="10250396at2759"/>
<feature type="domain" description="Acetyl-CoA hydrolase/transferase C-terminal" evidence="4">
    <location>
        <begin position="303"/>
        <end position="405"/>
    </location>
</feature>
<proteinExistence type="inferred from homology"/>
<dbReference type="InterPro" id="IPR037171">
    <property type="entry name" value="NagB/RpiA_transferase-like"/>
</dbReference>
<evidence type="ECO:0000256" key="1">
    <source>
        <dbReference type="ARBA" id="ARBA00009632"/>
    </source>
</evidence>
<dbReference type="GO" id="GO:0008775">
    <property type="term" value="F:acetate CoA-transferase activity"/>
    <property type="evidence" value="ECO:0007669"/>
    <property type="project" value="InterPro"/>
</dbReference>
<name>A0A9R1U5U6_9HYME</name>
<dbReference type="PANTHER" id="PTHR21432:SF20">
    <property type="entry name" value="ACETYL-COA HYDROLASE"/>
    <property type="match status" value="1"/>
</dbReference>
<evidence type="ECO:0000259" key="4">
    <source>
        <dbReference type="Pfam" id="PF13336"/>
    </source>
</evidence>
<dbReference type="Pfam" id="PF02550">
    <property type="entry name" value="AcetylCoA_hydro"/>
    <property type="match status" value="1"/>
</dbReference>
<organism evidence="5 6">
    <name type="scientific">Fopius arisanus</name>
    <dbReference type="NCBI Taxonomy" id="64838"/>
    <lineage>
        <taxon>Eukaryota</taxon>
        <taxon>Metazoa</taxon>
        <taxon>Ecdysozoa</taxon>
        <taxon>Arthropoda</taxon>
        <taxon>Hexapoda</taxon>
        <taxon>Insecta</taxon>
        <taxon>Pterygota</taxon>
        <taxon>Neoptera</taxon>
        <taxon>Endopterygota</taxon>
        <taxon>Hymenoptera</taxon>
        <taxon>Apocrita</taxon>
        <taxon>Ichneumonoidea</taxon>
        <taxon>Braconidae</taxon>
        <taxon>Opiinae</taxon>
        <taxon>Fopius</taxon>
    </lineage>
</organism>
<dbReference type="SUPFAM" id="SSF100950">
    <property type="entry name" value="NagB/RpiA/CoA transferase-like"/>
    <property type="match status" value="2"/>
</dbReference>
<evidence type="ECO:0000313" key="5">
    <source>
        <dbReference type="Proteomes" id="UP000694866"/>
    </source>
</evidence>
<dbReference type="Gene3D" id="3.30.750.70">
    <property type="entry name" value="4-hydroxybutyrate coenzyme like domains"/>
    <property type="match status" value="1"/>
</dbReference>
<dbReference type="GeneID" id="105270323"/>
<reference evidence="6" key="1">
    <citation type="submission" date="2025-08" db="UniProtKB">
        <authorList>
            <consortium name="RefSeq"/>
        </authorList>
    </citation>
    <scope>IDENTIFICATION</scope>
    <source>
        <strain evidence="6">USDA-PBARC FA_bdor</strain>
        <tissue evidence="6">Whole organism</tissue>
    </source>
</reference>
<dbReference type="InterPro" id="IPR038460">
    <property type="entry name" value="AcetylCoA_hyd_C_sf"/>
</dbReference>
<sequence length="405" mass="44079">MLSKLSKTVRGVLRGKSWALGGVRGFRELSLPLRRCPRWVCVEDAVKIVNSEHLVFIQSGAATPLELVRALTEHGVCNNLRGVRLLHMALEGDAPFGNPEFEKHFRSISFYIGSNVRDAVNDGRADYIPVFNHEIPKLFYEGIISPDIAFIHVSPPDLRGFCSMGTSVDCTRAALCTAKIIVAQVNDHMPRSFGEAVIHSSHLDYAVKFDCPLPCISGTPPNELEMEIGKIVAQRLVEDGATVQLGLGNIPDAILCAMSNHKDIGVHTELLNEGMVDLVQKGVITNKFKNKHRGKSVASLGIGTKKLYDYIHNNPALEMLGIDYTNNPKIISEQPKMTAINSCIEMDITGQICSDSLGYKMYCGVGGQLDFLRGSSVGADGRGKSIVAFPSVTSCGDSKIQPALK</sequence>
<dbReference type="Gene3D" id="3.40.1080.20">
    <property type="entry name" value="Acetyl-CoA hydrolase/transferase C-terminal domain"/>
    <property type="match status" value="1"/>
</dbReference>
<comment type="similarity">
    <text evidence="1">Belongs to the acetyl-CoA hydrolase/transferase family.</text>
</comment>
<feature type="domain" description="Acetyl-CoA hydrolase/transferase N-terminal" evidence="3">
    <location>
        <begin position="54"/>
        <end position="208"/>
    </location>
</feature>
<dbReference type="GO" id="GO:0005739">
    <property type="term" value="C:mitochondrion"/>
    <property type="evidence" value="ECO:0007669"/>
    <property type="project" value="TreeGrafter"/>
</dbReference>
<dbReference type="InterPro" id="IPR003702">
    <property type="entry name" value="ActCoA_hydro_N"/>
</dbReference>
<accession>A0A9R1U5U6</accession>
<evidence type="ECO:0000313" key="6">
    <source>
        <dbReference type="RefSeq" id="XP_011309629.1"/>
    </source>
</evidence>